<dbReference type="PROSITE" id="PS50850">
    <property type="entry name" value="MFS"/>
    <property type="match status" value="1"/>
</dbReference>
<feature type="transmembrane region" description="Helical" evidence="6">
    <location>
        <begin position="301"/>
        <end position="324"/>
    </location>
</feature>
<evidence type="ECO:0000256" key="3">
    <source>
        <dbReference type="ARBA" id="ARBA00022692"/>
    </source>
</evidence>
<evidence type="ECO:0000313" key="9">
    <source>
        <dbReference type="Proteomes" id="UP000777935"/>
    </source>
</evidence>
<gene>
    <name evidence="8" type="ORF">HRQ87_06605</name>
</gene>
<feature type="transmembrane region" description="Helical" evidence="6">
    <location>
        <begin position="244"/>
        <end position="262"/>
    </location>
</feature>
<dbReference type="Gene3D" id="1.20.1250.20">
    <property type="entry name" value="MFS general substrate transporter like domains"/>
    <property type="match status" value="1"/>
</dbReference>
<evidence type="ECO:0000256" key="5">
    <source>
        <dbReference type="ARBA" id="ARBA00023136"/>
    </source>
</evidence>
<dbReference type="CDD" id="cd06173">
    <property type="entry name" value="MFS_MefA_like"/>
    <property type="match status" value="1"/>
</dbReference>
<organism evidence="8 9">
    <name type="scientific">Parasulfitobacter algicola</name>
    <dbReference type="NCBI Taxonomy" id="2614809"/>
    <lineage>
        <taxon>Bacteria</taxon>
        <taxon>Pseudomonadati</taxon>
        <taxon>Pseudomonadota</taxon>
        <taxon>Alphaproteobacteria</taxon>
        <taxon>Rhodobacterales</taxon>
        <taxon>Roseobacteraceae</taxon>
        <taxon>Parasulfitobacter</taxon>
    </lineage>
</organism>
<feature type="transmembrane region" description="Helical" evidence="6">
    <location>
        <begin position="146"/>
        <end position="174"/>
    </location>
</feature>
<reference evidence="8 9" key="1">
    <citation type="submission" date="2020-06" db="EMBL/GenBank/DDBJ databases">
        <title>Sulfitobacter algicola sp. nov., isolated from green algae.</title>
        <authorList>
            <person name="Wang C."/>
        </authorList>
    </citation>
    <scope>NUCLEOTIDE SEQUENCE [LARGE SCALE GENOMIC DNA]</scope>
    <source>
        <strain evidence="8 9">1151</strain>
    </source>
</reference>
<dbReference type="EMBL" id="JABUFE010000003">
    <property type="protein sequence ID" value="NSX54470.1"/>
    <property type="molecule type" value="Genomic_DNA"/>
</dbReference>
<dbReference type="InterPro" id="IPR020846">
    <property type="entry name" value="MFS_dom"/>
</dbReference>
<evidence type="ECO:0000313" key="8">
    <source>
        <dbReference type="EMBL" id="NSX54470.1"/>
    </source>
</evidence>
<evidence type="ECO:0000256" key="6">
    <source>
        <dbReference type="SAM" id="Phobius"/>
    </source>
</evidence>
<keyword evidence="9" id="KW-1185">Reference proteome</keyword>
<dbReference type="InterPro" id="IPR011701">
    <property type="entry name" value="MFS"/>
</dbReference>
<proteinExistence type="predicted"/>
<feature type="transmembrane region" description="Helical" evidence="6">
    <location>
        <begin position="269"/>
        <end position="289"/>
    </location>
</feature>
<name>A0ABX2IQ31_9RHOB</name>
<evidence type="ECO:0000256" key="2">
    <source>
        <dbReference type="ARBA" id="ARBA00022475"/>
    </source>
</evidence>
<keyword evidence="2" id="KW-1003">Cell membrane</keyword>
<feature type="transmembrane region" description="Helical" evidence="6">
    <location>
        <begin position="336"/>
        <end position="358"/>
    </location>
</feature>
<dbReference type="Proteomes" id="UP000777935">
    <property type="component" value="Unassembled WGS sequence"/>
</dbReference>
<accession>A0ABX2IQ31</accession>
<comment type="subcellular location">
    <subcellularLocation>
        <location evidence="1">Cell membrane</location>
        <topology evidence="1">Multi-pass membrane protein</topology>
    </subcellularLocation>
</comment>
<dbReference type="PANTHER" id="PTHR23513">
    <property type="entry name" value="INTEGRAL MEMBRANE EFFLUX PROTEIN-RELATED"/>
    <property type="match status" value="1"/>
</dbReference>
<evidence type="ECO:0000256" key="1">
    <source>
        <dbReference type="ARBA" id="ARBA00004651"/>
    </source>
</evidence>
<dbReference type="SUPFAM" id="SSF103473">
    <property type="entry name" value="MFS general substrate transporter"/>
    <property type="match status" value="1"/>
</dbReference>
<keyword evidence="4 6" id="KW-1133">Transmembrane helix</keyword>
<evidence type="ECO:0000256" key="4">
    <source>
        <dbReference type="ARBA" id="ARBA00022989"/>
    </source>
</evidence>
<dbReference type="PANTHER" id="PTHR23513:SF6">
    <property type="entry name" value="MAJOR FACILITATOR SUPERFAMILY ASSOCIATED DOMAIN-CONTAINING PROTEIN"/>
    <property type="match status" value="1"/>
</dbReference>
<dbReference type="Pfam" id="PF07690">
    <property type="entry name" value="MFS_1"/>
    <property type="match status" value="1"/>
</dbReference>
<keyword evidence="5 6" id="KW-0472">Membrane</keyword>
<feature type="transmembrane region" description="Helical" evidence="6">
    <location>
        <begin position="364"/>
        <end position="383"/>
    </location>
</feature>
<feature type="transmembrane region" description="Helical" evidence="6">
    <location>
        <begin position="80"/>
        <end position="101"/>
    </location>
</feature>
<protein>
    <submittedName>
        <fullName evidence="8">MFS transporter</fullName>
    </submittedName>
</protein>
<feature type="transmembrane region" description="Helical" evidence="6">
    <location>
        <begin position="205"/>
        <end position="224"/>
    </location>
</feature>
<feature type="domain" description="Major facilitator superfamily (MFS) profile" evidence="7">
    <location>
        <begin position="1"/>
        <end position="179"/>
    </location>
</feature>
<comment type="caution">
    <text evidence="8">The sequence shown here is derived from an EMBL/GenBank/DDBJ whole genome shotgun (WGS) entry which is preliminary data.</text>
</comment>
<feature type="transmembrane region" description="Helical" evidence="6">
    <location>
        <begin position="36"/>
        <end position="59"/>
    </location>
</feature>
<dbReference type="InterPro" id="IPR036259">
    <property type="entry name" value="MFS_trans_sf"/>
</dbReference>
<feature type="transmembrane region" description="Helical" evidence="6">
    <location>
        <begin position="12"/>
        <end position="30"/>
    </location>
</feature>
<evidence type="ECO:0000259" key="7">
    <source>
        <dbReference type="PROSITE" id="PS50850"/>
    </source>
</evidence>
<sequence>MRRILIAQLPADFADWLDVVAIGALLTFTWSADPIVFAFLAVALGLPYVIVGPFAGVLIDQSSLKTVLIFSNLGRAIMTASLALAPNWQILLILVFIRSAVDAFFTPAKQSAIQATTTPNERMVANGFSHAINQTSKIVAPALGGALLIVFAPSQVFLLNAVVSLVTVSILIGLKPIIRQGIEITDTGSLFAGLRDGWQEISGKPLLRGALILMAGGYFGMFFYDTLIAPLTRDLGFDQTDLGLALSAVGAGGVIGAIYFGMSVTTRRPFGLVSLASAIAGVLVTGLGISEMLKTEVLFPIFLIVFFFLGLTSAMSVVPIRTIIQTETRQDHMARVTALSEAANTTALLTAPFLGAIIASWLSIGAAFVTGGLLLTLVGLYAASLQWRTGKFG</sequence>
<keyword evidence="3 6" id="KW-0812">Transmembrane</keyword>
<dbReference type="RefSeq" id="WP_174137173.1">
    <property type="nucleotide sequence ID" value="NZ_JABUFE010000003.1"/>
</dbReference>